<reference evidence="2" key="1">
    <citation type="submission" date="2023-11" db="EMBL/GenBank/DDBJ databases">
        <authorList>
            <person name="De Vega J J."/>
            <person name="De Vega J J."/>
        </authorList>
    </citation>
    <scope>NUCLEOTIDE SEQUENCE</scope>
</reference>
<proteinExistence type="predicted"/>
<sequence>RPRCPRWGPSSASRKDTTSGDSNASPCSLFRYTKVLALCDVCAHLVANDTSLDSKVLRTRMHAHAGRVRSHGGWPADAAYPETWPALATSAIYSPYLRICSHPPTRTVVFNFSCCQVLIRVQLFSGA</sequence>
<evidence type="ECO:0000256" key="1">
    <source>
        <dbReference type="SAM" id="MobiDB-lite"/>
    </source>
</evidence>
<dbReference type="AlphaFoldDB" id="A0AAD2HAQ9"/>
<dbReference type="Proteomes" id="UP001295794">
    <property type="component" value="Unassembled WGS sequence"/>
</dbReference>
<comment type="caution">
    <text evidence="2">The sequence shown here is derived from an EMBL/GenBank/DDBJ whole genome shotgun (WGS) entry which is preliminary data.</text>
</comment>
<keyword evidence="3" id="KW-1185">Reference proteome</keyword>
<gene>
    <name evidence="2" type="ORF">MYCIT1_LOCUS15181</name>
</gene>
<name>A0AAD2HAQ9_9AGAR</name>
<feature type="region of interest" description="Disordered" evidence="1">
    <location>
        <begin position="1"/>
        <end position="25"/>
    </location>
</feature>
<accession>A0AAD2HAQ9</accession>
<evidence type="ECO:0000313" key="3">
    <source>
        <dbReference type="Proteomes" id="UP001295794"/>
    </source>
</evidence>
<feature type="non-terminal residue" evidence="2">
    <location>
        <position position="1"/>
    </location>
</feature>
<evidence type="ECO:0000313" key="2">
    <source>
        <dbReference type="EMBL" id="CAK5270617.1"/>
    </source>
</evidence>
<organism evidence="2 3">
    <name type="scientific">Mycena citricolor</name>
    <dbReference type="NCBI Taxonomy" id="2018698"/>
    <lineage>
        <taxon>Eukaryota</taxon>
        <taxon>Fungi</taxon>
        <taxon>Dikarya</taxon>
        <taxon>Basidiomycota</taxon>
        <taxon>Agaricomycotina</taxon>
        <taxon>Agaricomycetes</taxon>
        <taxon>Agaricomycetidae</taxon>
        <taxon>Agaricales</taxon>
        <taxon>Marasmiineae</taxon>
        <taxon>Mycenaceae</taxon>
        <taxon>Mycena</taxon>
    </lineage>
</organism>
<dbReference type="EMBL" id="CAVNYO010000168">
    <property type="protein sequence ID" value="CAK5270617.1"/>
    <property type="molecule type" value="Genomic_DNA"/>
</dbReference>
<protein>
    <submittedName>
        <fullName evidence="2">Uncharacterized protein</fullName>
    </submittedName>
</protein>